<evidence type="ECO:0000256" key="1">
    <source>
        <dbReference type="PROSITE-ProRule" id="PRU00169"/>
    </source>
</evidence>
<feature type="domain" description="Response regulatory" evidence="2">
    <location>
        <begin position="8"/>
        <end position="125"/>
    </location>
</feature>
<dbReference type="InterPro" id="IPR043128">
    <property type="entry name" value="Rev_trsase/Diguanyl_cyclase"/>
</dbReference>
<name>A0A8A4TEN2_SULCO</name>
<organism evidence="5 6">
    <name type="scientific">Sulfidibacter corallicola</name>
    <dbReference type="NCBI Taxonomy" id="2818388"/>
    <lineage>
        <taxon>Bacteria</taxon>
        <taxon>Pseudomonadati</taxon>
        <taxon>Acidobacteriota</taxon>
        <taxon>Holophagae</taxon>
        <taxon>Acanthopleuribacterales</taxon>
        <taxon>Acanthopleuribacteraceae</taxon>
        <taxon>Sulfidibacter</taxon>
    </lineage>
</organism>
<dbReference type="GO" id="GO:0000160">
    <property type="term" value="P:phosphorelay signal transduction system"/>
    <property type="evidence" value="ECO:0007669"/>
    <property type="project" value="InterPro"/>
</dbReference>
<keyword evidence="6" id="KW-1185">Reference proteome</keyword>
<sequence length="572" mass="64783">MISSERIRLLIVEDDRQDYRLLSSQLKRASRSRFSVEFVMDFEHAAEAMLADEYDVCLIDFFLGEATAVDLLTHARNAKLEKPIVVMTGAKDQDLDDQVIELGAADFLPKEEMTPMLVERTIRHALERSRCKRRLASLAKLDGLTGLANRSYFEDELVRAMARAERNQTQFAVFFIDLDRFKEINDSLGHHVGDLLLKTVARRLLDVTRANDLVARIGGDEFTMLIDQIRSRDDVALIARKVLDALTIPITLAAAEMEISGSLGISLYPMNGRSPVELMQHADMALYEAKHHCRGTFRFYSQALQDRLDHELEIERQLREALRHEQLKVHFQPQFDMTRQRICGAEALVRWFHPELGQIEPAQFIPVAEKTGLIIALGRWVLEHACRVARLWYDRGLLDLRIAVNVSPVQLRCEDFIADVTRILDETGLPADLLELELTEHVFLESTKTHGHRLGELVHRGVHLTIDDFGTGFSSLRYLRDLPVQRLKIDRCFVSADDGPGLADPAIAKSIIALAHNVGLEVLAEGVESEEQLAFLTSHGCNLVQGFFMARPREQSDLLMFTAQFNGQATPN</sequence>
<feature type="domain" description="EAL" evidence="3">
    <location>
        <begin position="311"/>
        <end position="566"/>
    </location>
</feature>
<reference evidence="5" key="1">
    <citation type="submission" date="2021-03" db="EMBL/GenBank/DDBJ databases">
        <title>Acanthopleuribacteraceae sp. M133.</title>
        <authorList>
            <person name="Wang G."/>
        </authorList>
    </citation>
    <scope>NUCLEOTIDE SEQUENCE</scope>
    <source>
        <strain evidence="5">M133</strain>
    </source>
</reference>
<dbReference type="Pfam" id="PF00072">
    <property type="entry name" value="Response_reg"/>
    <property type="match status" value="1"/>
</dbReference>
<dbReference type="PROSITE" id="PS50883">
    <property type="entry name" value="EAL"/>
    <property type="match status" value="1"/>
</dbReference>
<dbReference type="Gene3D" id="3.20.20.450">
    <property type="entry name" value="EAL domain"/>
    <property type="match status" value="1"/>
</dbReference>
<dbReference type="KEGG" id="scor:J3U87_22785"/>
<evidence type="ECO:0000259" key="2">
    <source>
        <dbReference type="PROSITE" id="PS50110"/>
    </source>
</evidence>
<proteinExistence type="predicted"/>
<evidence type="ECO:0000313" key="5">
    <source>
        <dbReference type="EMBL" id="QTD48416.1"/>
    </source>
</evidence>
<dbReference type="Gene3D" id="3.40.50.2300">
    <property type="match status" value="1"/>
</dbReference>
<gene>
    <name evidence="5" type="ORF">J3U87_22785</name>
</gene>
<dbReference type="Proteomes" id="UP000663929">
    <property type="component" value="Chromosome"/>
</dbReference>
<dbReference type="AlphaFoldDB" id="A0A8A4TEN2"/>
<dbReference type="PANTHER" id="PTHR44757:SF2">
    <property type="entry name" value="BIOFILM ARCHITECTURE MAINTENANCE PROTEIN MBAA"/>
    <property type="match status" value="1"/>
</dbReference>
<evidence type="ECO:0000313" key="6">
    <source>
        <dbReference type="Proteomes" id="UP000663929"/>
    </source>
</evidence>
<dbReference type="CDD" id="cd01949">
    <property type="entry name" value="GGDEF"/>
    <property type="match status" value="1"/>
</dbReference>
<dbReference type="InterPro" id="IPR029787">
    <property type="entry name" value="Nucleotide_cyclase"/>
</dbReference>
<keyword evidence="1" id="KW-0597">Phosphoprotein</keyword>
<dbReference type="SUPFAM" id="SSF55073">
    <property type="entry name" value="Nucleotide cyclase"/>
    <property type="match status" value="1"/>
</dbReference>
<dbReference type="GO" id="GO:0003824">
    <property type="term" value="F:catalytic activity"/>
    <property type="evidence" value="ECO:0007669"/>
    <property type="project" value="UniProtKB-ARBA"/>
</dbReference>
<dbReference type="SMART" id="SM00448">
    <property type="entry name" value="REC"/>
    <property type="match status" value="1"/>
</dbReference>
<dbReference type="EMBL" id="CP071793">
    <property type="protein sequence ID" value="QTD48416.1"/>
    <property type="molecule type" value="Genomic_DNA"/>
</dbReference>
<evidence type="ECO:0000259" key="4">
    <source>
        <dbReference type="PROSITE" id="PS50887"/>
    </source>
</evidence>
<dbReference type="CDD" id="cd01948">
    <property type="entry name" value="EAL"/>
    <property type="match status" value="1"/>
</dbReference>
<feature type="domain" description="GGDEF" evidence="4">
    <location>
        <begin position="169"/>
        <end position="302"/>
    </location>
</feature>
<dbReference type="Gene3D" id="3.30.70.270">
    <property type="match status" value="1"/>
</dbReference>
<dbReference type="SUPFAM" id="SSF141868">
    <property type="entry name" value="EAL domain-like"/>
    <property type="match status" value="1"/>
</dbReference>
<feature type="modified residue" description="4-aspartylphosphate" evidence="1">
    <location>
        <position position="60"/>
    </location>
</feature>
<dbReference type="NCBIfam" id="TIGR00254">
    <property type="entry name" value="GGDEF"/>
    <property type="match status" value="1"/>
</dbReference>
<dbReference type="PANTHER" id="PTHR44757">
    <property type="entry name" value="DIGUANYLATE CYCLASE DGCP"/>
    <property type="match status" value="1"/>
</dbReference>
<dbReference type="InterPro" id="IPR000160">
    <property type="entry name" value="GGDEF_dom"/>
</dbReference>
<protein>
    <submittedName>
        <fullName evidence="5">EAL domain-containing protein</fullName>
    </submittedName>
</protein>
<dbReference type="Pfam" id="PF00990">
    <property type="entry name" value="GGDEF"/>
    <property type="match status" value="1"/>
</dbReference>
<dbReference type="SUPFAM" id="SSF52172">
    <property type="entry name" value="CheY-like"/>
    <property type="match status" value="1"/>
</dbReference>
<dbReference type="InterPro" id="IPR001789">
    <property type="entry name" value="Sig_transdc_resp-reg_receiver"/>
</dbReference>
<dbReference type="FunFam" id="3.30.70.270:FF:000001">
    <property type="entry name" value="Diguanylate cyclase domain protein"/>
    <property type="match status" value="1"/>
</dbReference>
<dbReference type="SMART" id="SM00267">
    <property type="entry name" value="GGDEF"/>
    <property type="match status" value="1"/>
</dbReference>
<dbReference type="InterPro" id="IPR011006">
    <property type="entry name" value="CheY-like_superfamily"/>
</dbReference>
<dbReference type="RefSeq" id="WP_237378067.1">
    <property type="nucleotide sequence ID" value="NZ_CP071793.1"/>
</dbReference>
<accession>A0A8A4TEN2</accession>
<evidence type="ECO:0000259" key="3">
    <source>
        <dbReference type="PROSITE" id="PS50883"/>
    </source>
</evidence>
<dbReference type="InterPro" id="IPR035919">
    <property type="entry name" value="EAL_sf"/>
</dbReference>
<dbReference type="InterPro" id="IPR001633">
    <property type="entry name" value="EAL_dom"/>
</dbReference>
<dbReference type="CDD" id="cd00156">
    <property type="entry name" value="REC"/>
    <property type="match status" value="1"/>
</dbReference>
<dbReference type="SMART" id="SM00052">
    <property type="entry name" value="EAL"/>
    <property type="match status" value="1"/>
</dbReference>
<dbReference type="PROSITE" id="PS50887">
    <property type="entry name" value="GGDEF"/>
    <property type="match status" value="1"/>
</dbReference>
<dbReference type="InterPro" id="IPR052155">
    <property type="entry name" value="Biofilm_reg_signaling"/>
</dbReference>
<dbReference type="PROSITE" id="PS50110">
    <property type="entry name" value="RESPONSE_REGULATORY"/>
    <property type="match status" value="1"/>
</dbReference>
<dbReference type="Pfam" id="PF00563">
    <property type="entry name" value="EAL"/>
    <property type="match status" value="1"/>
</dbReference>